<dbReference type="PROSITE" id="PS00665">
    <property type="entry name" value="DHDPS_1"/>
    <property type="match status" value="1"/>
</dbReference>
<reference evidence="3 4" key="1">
    <citation type="submission" date="2024-02" db="EMBL/GenBank/DDBJ databases">
        <title>Discinaceae phylogenomics.</title>
        <authorList>
            <person name="Dirks A.C."/>
            <person name="James T.Y."/>
        </authorList>
    </citation>
    <scope>NUCLEOTIDE SEQUENCE [LARGE SCALE GENOMIC DNA]</scope>
    <source>
        <strain evidence="3 4">ACD0624</strain>
    </source>
</reference>
<dbReference type="SMART" id="SM01130">
    <property type="entry name" value="DHDPS"/>
    <property type="match status" value="1"/>
</dbReference>
<dbReference type="PRINTS" id="PR00146">
    <property type="entry name" value="DHPICSNTHASE"/>
</dbReference>
<evidence type="ECO:0000256" key="2">
    <source>
        <dbReference type="ARBA" id="ARBA00023270"/>
    </source>
</evidence>
<comment type="caution">
    <text evidence="3">The sequence shown here is derived from an EMBL/GenBank/DDBJ whole genome shotgun (WGS) entry which is preliminary data.</text>
</comment>
<dbReference type="Gene3D" id="3.20.20.70">
    <property type="entry name" value="Aldolase class I"/>
    <property type="match status" value="1"/>
</dbReference>
<dbReference type="InterPro" id="IPR013785">
    <property type="entry name" value="Aldolase_TIM"/>
</dbReference>
<name>A0ABR3GTG8_9PEZI</name>
<dbReference type="EMBL" id="JBBBZM010000014">
    <property type="protein sequence ID" value="KAL0639100.1"/>
    <property type="molecule type" value="Genomic_DNA"/>
</dbReference>
<sequence length="326" mass="35041">MAAPHSLPPRGGIYVPVPTFFDTKQPGTVPPLDLDTQAAHSLHLARSGIHGLVLLGSTGEAVHLTRAERTSQIKHVRAALEEAGFKDYPLIAGTATNGIEETVELLKEAKEASAQWGLVLAPGYFAGAVSQEGIEGWFRAVADASPIPILIYHYPGVSNNLVISVSTYRVLSHHPNIVGAKLSHGDISIHTQIANDPAISRTHFHVFTGMGQQLFPVLQVGCFGAIDGLAGIFPKVLVHLYNLVVGEEPMDKKRLDSIRAVQYRVSRAEGLIEKWGTVGIKEAVSRCLGFGEVHGGRLPLARGMGTGEWENWSEAMSEMANLEAAL</sequence>
<gene>
    <name evidence="3" type="ORF">Q9L58_001783</name>
</gene>
<proteinExistence type="predicted"/>
<evidence type="ECO:0000313" key="4">
    <source>
        <dbReference type="Proteomes" id="UP001447188"/>
    </source>
</evidence>
<dbReference type="Pfam" id="PF00701">
    <property type="entry name" value="DHDPS"/>
    <property type="match status" value="1"/>
</dbReference>
<dbReference type="PANTHER" id="PTHR12128">
    <property type="entry name" value="DIHYDRODIPICOLINATE SYNTHASE"/>
    <property type="match status" value="1"/>
</dbReference>
<keyword evidence="2" id="KW-0704">Schiff base</keyword>
<dbReference type="SUPFAM" id="SSF51569">
    <property type="entry name" value="Aldolase"/>
    <property type="match status" value="1"/>
</dbReference>
<evidence type="ECO:0000256" key="1">
    <source>
        <dbReference type="ARBA" id="ARBA00023239"/>
    </source>
</evidence>
<evidence type="ECO:0000313" key="3">
    <source>
        <dbReference type="EMBL" id="KAL0639100.1"/>
    </source>
</evidence>
<dbReference type="InterPro" id="IPR002220">
    <property type="entry name" value="DapA-like"/>
</dbReference>
<protein>
    <recommendedName>
        <fullName evidence="5">Dihydrodipicolinate synthetase</fullName>
    </recommendedName>
</protein>
<dbReference type="PANTHER" id="PTHR12128:SF68">
    <property type="entry name" value="DIHYDRODIPICOLINATE SYNTHETASE"/>
    <property type="match status" value="1"/>
</dbReference>
<dbReference type="Proteomes" id="UP001447188">
    <property type="component" value="Unassembled WGS sequence"/>
</dbReference>
<accession>A0ABR3GTG8</accession>
<keyword evidence="4" id="KW-1185">Reference proteome</keyword>
<organism evidence="3 4">
    <name type="scientific">Discina gigas</name>
    <dbReference type="NCBI Taxonomy" id="1032678"/>
    <lineage>
        <taxon>Eukaryota</taxon>
        <taxon>Fungi</taxon>
        <taxon>Dikarya</taxon>
        <taxon>Ascomycota</taxon>
        <taxon>Pezizomycotina</taxon>
        <taxon>Pezizomycetes</taxon>
        <taxon>Pezizales</taxon>
        <taxon>Discinaceae</taxon>
        <taxon>Discina</taxon>
    </lineage>
</organism>
<dbReference type="CDD" id="cd00408">
    <property type="entry name" value="DHDPS-like"/>
    <property type="match status" value="1"/>
</dbReference>
<evidence type="ECO:0008006" key="5">
    <source>
        <dbReference type="Google" id="ProtNLM"/>
    </source>
</evidence>
<dbReference type="InterPro" id="IPR020624">
    <property type="entry name" value="Schiff_base-form_aldolases_CS"/>
</dbReference>
<keyword evidence="1" id="KW-0456">Lyase</keyword>